<proteinExistence type="predicted"/>
<feature type="domain" description="HTH LytTR-type" evidence="1">
    <location>
        <begin position="11"/>
        <end position="111"/>
    </location>
</feature>
<comment type="caution">
    <text evidence="2">The sequence shown here is derived from an EMBL/GenBank/DDBJ whole genome shotgun (WGS) entry which is preliminary data.</text>
</comment>
<dbReference type="AlphaFoldDB" id="A0A368VT92"/>
<gene>
    <name evidence="2" type="ORF">DFP97_112135</name>
</gene>
<organism evidence="2 3">
    <name type="scientific">Paenibacillus prosopidis</name>
    <dbReference type="NCBI Taxonomy" id="630520"/>
    <lineage>
        <taxon>Bacteria</taxon>
        <taxon>Bacillati</taxon>
        <taxon>Bacillota</taxon>
        <taxon>Bacilli</taxon>
        <taxon>Bacillales</taxon>
        <taxon>Paenibacillaceae</taxon>
        <taxon>Paenibacillus</taxon>
    </lineage>
</organism>
<dbReference type="Proteomes" id="UP000252415">
    <property type="component" value="Unassembled WGS sequence"/>
</dbReference>
<dbReference type="InterPro" id="IPR007492">
    <property type="entry name" value="LytTR_DNA-bd_dom"/>
</dbReference>
<evidence type="ECO:0000259" key="1">
    <source>
        <dbReference type="SMART" id="SM00850"/>
    </source>
</evidence>
<dbReference type="EMBL" id="QPJD01000012">
    <property type="protein sequence ID" value="RCW44271.1"/>
    <property type="molecule type" value="Genomic_DNA"/>
</dbReference>
<protein>
    <submittedName>
        <fullName evidence="2">LytTr DNA-binding domain-containing protein</fullName>
    </submittedName>
</protein>
<sequence>MQAPVIDTSIKNAFMLDMSEATFIHLGANRRDLLFARQSSTLRLVRNIQEMSAALDGTDFLRVNQDIIVNMKRAKYNPKEYTLSFDPSGSEQISSCYVSRDNRSKVKKWFMTY</sequence>
<reference evidence="2 3" key="1">
    <citation type="submission" date="2018-07" db="EMBL/GenBank/DDBJ databases">
        <title>Genomic Encyclopedia of Type Strains, Phase III (KMG-III): the genomes of soil and plant-associated and newly described type strains.</title>
        <authorList>
            <person name="Whitman W."/>
        </authorList>
    </citation>
    <scope>NUCLEOTIDE SEQUENCE [LARGE SCALE GENOMIC DNA]</scope>
    <source>
        <strain evidence="2 3">CECT 7506</strain>
    </source>
</reference>
<evidence type="ECO:0000313" key="2">
    <source>
        <dbReference type="EMBL" id="RCW44271.1"/>
    </source>
</evidence>
<evidence type="ECO:0000313" key="3">
    <source>
        <dbReference type="Proteomes" id="UP000252415"/>
    </source>
</evidence>
<keyword evidence="2" id="KW-0238">DNA-binding</keyword>
<keyword evidence="3" id="KW-1185">Reference proteome</keyword>
<dbReference type="RefSeq" id="WP_114381818.1">
    <property type="nucleotide sequence ID" value="NZ_QPJD01000012.1"/>
</dbReference>
<accession>A0A368VT92</accession>
<name>A0A368VT92_9BACL</name>
<dbReference type="Gene3D" id="2.40.50.1020">
    <property type="entry name" value="LytTr DNA-binding domain"/>
    <property type="match status" value="1"/>
</dbReference>
<dbReference type="GO" id="GO:0003677">
    <property type="term" value="F:DNA binding"/>
    <property type="evidence" value="ECO:0007669"/>
    <property type="project" value="UniProtKB-KW"/>
</dbReference>
<dbReference type="Pfam" id="PF04397">
    <property type="entry name" value="LytTR"/>
    <property type="match status" value="1"/>
</dbReference>
<dbReference type="SMART" id="SM00850">
    <property type="entry name" value="LytTR"/>
    <property type="match status" value="1"/>
</dbReference>